<keyword evidence="1" id="KW-0472">Membrane</keyword>
<organism evidence="2">
    <name type="scientific">uncultured Rubrobacteraceae bacterium</name>
    <dbReference type="NCBI Taxonomy" id="349277"/>
    <lineage>
        <taxon>Bacteria</taxon>
        <taxon>Bacillati</taxon>
        <taxon>Actinomycetota</taxon>
        <taxon>Rubrobacteria</taxon>
        <taxon>Rubrobacterales</taxon>
        <taxon>Rubrobacteraceae</taxon>
        <taxon>environmental samples</taxon>
    </lineage>
</organism>
<feature type="transmembrane region" description="Helical" evidence="1">
    <location>
        <begin position="41"/>
        <end position="63"/>
    </location>
</feature>
<evidence type="ECO:0000256" key="1">
    <source>
        <dbReference type="SAM" id="Phobius"/>
    </source>
</evidence>
<dbReference type="EMBL" id="CADCUZ010000073">
    <property type="protein sequence ID" value="CAA9416429.1"/>
    <property type="molecule type" value="Genomic_DNA"/>
</dbReference>
<keyword evidence="1" id="KW-0812">Transmembrane</keyword>
<accession>A0A6J4PIH4</accession>
<name>A0A6J4PIH4_9ACTN</name>
<evidence type="ECO:0000313" key="2">
    <source>
        <dbReference type="EMBL" id="CAA9416429.1"/>
    </source>
</evidence>
<keyword evidence="1" id="KW-1133">Transmembrane helix</keyword>
<protein>
    <submittedName>
        <fullName evidence="2">Uncharacterized protein</fullName>
    </submittedName>
</protein>
<reference evidence="2" key="1">
    <citation type="submission" date="2020-02" db="EMBL/GenBank/DDBJ databases">
        <authorList>
            <person name="Meier V. D."/>
        </authorList>
    </citation>
    <scope>NUCLEOTIDE SEQUENCE</scope>
    <source>
        <strain evidence="2">AVDCRST_MAG55</strain>
    </source>
</reference>
<sequence>MWKRYGIPGVALQAPLLTGPLLATLLALALGAPPRPLLLWMLASVVFWGAALTGAAALGFSLFGL</sequence>
<proteinExistence type="predicted"/>
<gene>
    <name evidence="2" type="ORF">AVDCRST_MAG55-1680</name>
</gene>
<dbReference type="AlphaFoldDB" id="A0A6J4PIH4"/>